<dbReference type="AlphaFoldDB" id="A0A2P2QQ53"/>
<accession>A0A2P2QQ53</accession>
<proteinExistence type="predicted"/>
<protein>
    <submittedName>
        <fullName evidence="1">Uncharacterized protein</fullName>
    </submittedName>
</protein>
<evidence type="ECO:0000313" key="1">
    <source>
        <dbReference type="EMBL" id="MBX69004.1"/>
    </source>
</evidence>
<organism evidence="1">
    <name type="scientific">Rhizophora mucronata</name>
    <name type="common">Asiatic mangrove</name>
    <dbReference type="NCBI Taxonomy" id="61149"/>
    <lineage>
        <taxon>Eukaryota</taxon>
        <taxon>Viridiplantae</taxon>
        <taxon>Streptophyta</taxon>
        <taxon>Embryophyta</taxon>
        <taxon>Tracheophyta</taxon>
        <taxon>Spermatophyta</taxon>
        <taxon>Magnoliopsida</taxon>
        <taxon>eudicotyledons</taxon>
        <taxon>Gunneridae</taxon>
        <taxon>Pentapetalae</taxon>
        <taxon>rosids</taxon>
        <taxon>fabids</taxon>
        <taxon>Malpighiales</taxon>
        <taxon>Rhizophoraceae</taxon>
        <taxon>Rhizophora</taxon>
    </lineage>
</organism>
<reference evidence="1" key="1">
    <citation type="submission" date="2018-02" db="EMBL/GenBank/DDBJ databases">
        <title>Rhizophora mucronata_Transcriptome.</title>
        <authorList>
            <person name="Meera S.P."/>
            <person name="Sreeshan A."/>
            <person name="Augustine A."/>
        </authorList>
    </citation>
    <scope>NUCLEOTIDE SEQUENCE</scope>
    <source>
        <tissue evidence="1">Leaf</tissue>
    </source>
</reference>
<name>A0A2P2QQ53_RHIMU</name>
<dbReference type="EMBL" id="GGEC01088520">
    <property type="protein sequence ID" value="MBX69004.1"/>
    <property type="molecule type" value="Transcribed_RNA"/>
</dbReference>
<sequence>MLSFVVKYSIIKGKAAFLHGHHLSASVRNLQPSSSI</sequence>